<evidence type="ECO:0000313" key="5">
    <source>
        <dbReference type="Proteomes" id="UP000515312"/>
    </source>
</evidence>
<dbReference type="EMBL" id="CP060394">
    <property type="protein sequence ID" value="QNI33988.1"/>
    <property type="molecule type" value="Genomic_DNA"/>
</dbReference>
<dbReference type="AlphaFoldDB" id="A0A7G8BN68"/>
<feature type="domain" description="Tyr recombinase" evidence="3">
    <location>
        <begin position="59"/>
        <end position="261"/>
    </location>
</feature>
<dbReference type="PROSITE" id="PS51898">
    <property type="entry name" value="TYR_RECOMBINASE"/>
    <property type="match status" value="1"/>
</dbReference>
<evidence type="ECO:0000256" key="2">
    <source>
        <dbReference type="SAM" id="MobiDB-lite"/>
    </source>
</evidence>
<dbReference type="GO" id="GO:0015074">
    <property type="term" value="P:DNA integration"/>
    <property type="evidence" value="ECO:0007669"/>
    <property type="project" value="InterPro"/>
</dbReference>
<sequence>MHVQDVTRNDILKLLGAGREEDANQKTINRRAMVLLVALRNAGATIKLQKGDWPKTVDNDVDVCSQDEIKAFFDVCAAEEKLLFQVYLATGFRFREVNTLTWDRVDFRRNVLWVKPDVIYGFKPKNHEVRSVKVPSSLIESLKQRQKSSKTRLVFPTRPHPKRPSYGGDQPDAHHLELCKEVAFRAELNCGHCKSTKGKCATTANCERWYLHRWRDSFATNLLRSGVDIKTLQTLLGHKKLSTTEKYLAALRMDELDDKVEGYSRSISTAAKCGSRNSRRYSSPRVNVEASGRAARASLYDSENHLVSMNGGVVTLLYDGNGTLQYDSLHRMTSMTASNTAYS</sequence>
<keyword evidence="5" id="KW-1185">Reference proteome</keyword>
<evidence type="ECO:0000259" key="3">
    <source>
        <dbReference type="PROSITE" id="PS51898"/>
    </source>
</evidence>
<accession>A0A7G8BN68</accession>
<dbReference type="CDD" id="cd00397">
    <property type="entry name" value="DNA_BRE_C"/>
    <property type="match status" value="1"/>
</dbReference>
<gene>
    <name evidence="4" type="ORF">H7849_08805</name>
</gene>
<dbReference type="GO" id="GO:0006310">
    <property type="term" value="P:DNA recombination"/>
    <property type="evidence" value="ECO:0007669"/>
    <property type="project" value="UniProtKB-KW"/>
</dbReference>
<keyword evidence="1" id="KW-0233">DNA recombination</keyword>
<dbReference type="InterPro" id="IPR013762">
    <property type="entry name" value="Integrase-like_cat_sf"/>
</dbReference>
<dbReference type="Pfam" id="PF00589">
    <property type="entry name" value="Phage_integrase"/>
    <property type="match status" value="1"/>
</dbReference>
<dbReference type="InterPro" id="IPR011010">
    <property type="entry name" value="DNA_brk_join_enz"/>
</dbReference>
<dbReference type="GO" id="GO:0003677">
    <property type="term" value="F:DNA binding"/>
    <property type="evidence" value="ECO:0007669"/>
    <property type="project" value="InterPro"/>
</dbReference>
<reference evidence="4 5" key="1">
    <citation type="submission" date="2020-08" db="EMBL/GenBank/DDBJ databases">
        <title>Edaphobacter telluris sp. nov. and Acidobacterium dinghuensis sp. nov., two acidobacteria isolated from forest soil.</title>
        <authorList>
            <person name="Fu J."/>
            <person name="Qiu L."/>
        </authorList>
    </citation>
    <scope>NUCLEOTIDE SEQUENCE [LARGE SCALE GENOMIC DNA]</scope>
    <source>
        <strain evidence="4">4Y35</strain>
    </source>
</reference>
<dbReference type="Proteomes" id="UP000515312">
    <property type="component" value="Chromosome"/>
</dbReference>
<dbReference type="PANTHER" id="PTHR30349">
    <property type="entry name" value="PHAGE INTEGRASE-RELATED"/>
    <property type="match status" value="1"/>
</dbReference>
<feature type="region of interest" description="Disordered" evidence="2">
    <location>
        <begin position="145"/>
        <end position="169"/>
    </location>
</feature>
<organism evidence="4 5">
    <name type="scientific">Alloacidobacterium dinghuense</name>
    <dbReference type="NCBI Taxonomy" id="2763107"/>
    <lineage>
        <taxon>Bacteria</taxon>
        <taxon>Pseudomonadati</taxon>
        <taxon>Acidobacteriota</taxon>
        <taxon>Terriglobia</taxon>
        <taxon>Terriglobales</taxon>
        <taxon>Acidobacteriaceae</taxon>
        <taxon>Alloacidobacterium</taxon>
    </lineage>
</organism>
<dbReference type="InterPro" id="IPR050090">
    <property type="entry name" value="Tyrosine_recombinase_XerCD"/>
</dbReference>
<proteinExistence type="predicted"/>
<dbReference type="RefSeq" id="WP_186745787.1">
    <property type="nucleotide sequence ID" value="NZ_CP060394.1"/>
</dbReference>
<dbReference type="PANTHER" id="PTHR30349:SF64">
    <property type="entry name" value="PROPHAGE INTEGRASE INTD-RELATED"/>
    <property type="match status" value="1"/>
</dbReference>
<evidence type="ECO:0000256" key="1">
    <source>
        <dbReference type="ARBA" id="ARBA00023172"/>
    </source>
</evidence>
<evidence type="ECO:0000313" key="4">
    <source>
        <dbReference type="EMBL" id="QNI33988.1"/>
    </source>
</evidence>
<dbReference type="InterPro" id="IPR002104">
    <property type="entry name" value="Integrase_catalytic"/>
</dbReference>
<dbReference type="KEGG" id="adin:H7849_08805"/>
<dbReference type="Gene3D" id="1.10.443.10">
    <property type="entry name" value="Intergrase catalytic core"/>
    <property type="match status" value="1"/>
</dbReference>
<protein>
    <submittedName>
        <fullName evidence="4">Site-specific integrase</fullName>
    </submittedName>
</protein>
<dbReference type="SUPFAM" id="SSF56349">
    <property type="entry name" value="DNA breaking-rejoining enzymes"/>
    <property type="match status" value="1"/>
</dbReference>
<name>A0A7G8BN68_9BACT</name>